<keyword evidence="9" id="KW-0963">Cytoplasm</keyword>
<gene>
    <name evidence="9" type="primary">bioA</name>
    <name evidence="10" type="ORF">GGR43_000407</name>
</gene>
<dbReference type="PANTHER" id="PTHR42684:SF17">
    <property type="entry name" value="ADENOSYLMETHIONINE-8-AMINO-7-OXONONANOATE AMINOTRANSFERASE"/>
    <property type="match status" value="1"/>
</dbReference>
<dbReference type="InterPro" id="IPR015422">
    <property type="entry name" value="PyrdxlP-dep_Trfase_small"/>
</dbReference>
<protein>
    <recommendedName>
        <fullName evidence="9">Adenosylmethionine-8-amino-7-oxononanoate aminotransferase</fullName>
        <ecNumber evidence="9">2.6.1.62</ecNumber>
    </recommendedName>
    <alternativeName>
        <fullName evidence="9">7,8-diamino-pelargonic acid aminotransferase</fullName>
        <shortName evidence="9">DAPA AT</shortName>
        <shortName evidence="9">DAPA aminotransferase</shortName>
    </alternativeName>
    <alternativeName>
        <fullName evidence="9">7,8-diaminononanoate synthase</fullName>
        <shortName evidence="9">DANS</shortName>
    </alternativeName>
    <alternativeName>
        <fullName evidence="9">Diaminopelargonic acid synthase</fullName>
    </alternativeName>
</protein>
<dbReference type="AlphaFoldDB" id="A0A7W6BL79"/>
<evidence type="ECO:0000313" key="10">
    <source>
        <dbReference type="EMBL" id="MBB3924713.1"/>
    </source>
</evidence>
<comment type="subcellular location">
    <subcellularLocation>
        <location evidence="9">Cytoplasm</location>
    </subcellularLocation>
</comment>
<dbReference type="UniPathway" id="UPA00078">
    <property type="reaction ID" value="UER00160"/>
</dbReference>
<dbReference type="Gene3D" id="3.90.1150.10">
    <property type="entry name" value="Aspartate Aminotransferase, domain 1"/>
    <property type="match status" value="1"/>
</dbReference>
<evidence type="ECO:0000256" key="9">
    <source>
        <dbReference type="HAMAP-Rule" id="MF_00834"/>
    </source>
</evidence>
<dbReference type="Pfam" id="PF00202">
    <property type="entry name" value="Aminotran_3"/>
    <property type="match status" value="1"/>
</dbReference>
<comment type="function">
    <text evidence="9">Catalyzes the transfer of the alpha-amino group from S-adenosyl-L-methionine (SAM) to 7-keto-8-aminopelargonic acid (KAPA) to form 7,8-diaminopelargonic acid (DAPA). It is the only aminotransferase known to utilize SAM as an amino donor.</text>
</comment>
<dbReference type="NCBIfam" id="TIGR00508">
    <property type="entry name" value="bioA"/>
    <property type="match status" value="1"/>
</dbReference>
<feature type="binding site" evidence="9">
    <location>
        <begin position="117"/>
        <end position="118"/>
    </location>
    <ligand>
        <name>pyridoxal 5'-phosphate</name>
        <dbReference type="ChEBI" id="CHEBI:597326"/>
    </ligand>
</feature>
<accession>A0A7W6BL79</accession>
<dbReference type="EMBL" id="JACIDT010000001">
    <property type="protein sequence ID" value="MBB3924713.1"/>
    <property type="molecule type" value="Genomic_DNA"/>
</dbReference>
<keyword evidence="3 9" id="KW-0032">Aminotransferase</keyword>
<dbReference type="InterPro" id="IPR005815">
    <property type="entry name" value="BioA"/>
</dbReference>
<proteinExistence type="inferred from homology"/>
<feature type="binding site" evidence="9">
    <location>
        <position position="313"/>
    </location>
    <ligand>
        <name>substrate</name>
    </ligand>
</feature>
<evidence type="ECO:0000256" key="6">
    <source>
        <dbReference type="ARBA" id="ARBA00022756"/>
    </source>
</evidence>
<keyword evidence="6 9" id="KW-0093">Biotin biosynthesis</keyword>
<dbReference type="GO" id="GO:0030170">
    <property type="term" value="F:pyridoxal phosphate binding"/>
    <property type="evidence" value="ECO:0007669"/>
    <property type="project" value="UniProtKB-UniRule"/>
</dbReference>
<evidence type="ECO:0000313" key="11">
    <source>
        <dbReference type="Proteomes" id="UP000571950"/>
    </source>
</evidence>
<dbReference type="InterPro" id="IPR015421">
    <property type="entry name" value="PyrdxlP-dep_Trfase_major"/>
</dbReference>
<dbReference type="SUPFAM" id="SSF53383">
    <property type="entry name" value="PLP-dependent transferases"/>
    <property type="match status" value="1"/>
</dbReference>
<dbReference type="EC" id="2.6.1.62" evidence="9"/>
<feature type="site" description="Participates in the substrate recognition with KAPA and in a stacking interaction with the adenine ring of SAM" evidence="9">
    <location>
        <position position="16"/>
    </location>
</feature>
<dbReference type="CDD" id="cd00610">
    <property type="entry name" value="OAT_like"/>
    <property type="match status" value="1"/>
</dbReference>
<feature type="binding site" evidence="9">
    <location>
        <position position="51"/>
    </location>
    <ligand>
        <name>substrate</name>
    </ligand>
</feature>
<dbReference type="GO" id="GO:0004015">
    <property type="term" value="F:adenosylmethionine-8-amino-7-oxononanoate transaminase activity"/>
    <property type="evidence" value="ECO:0007669"/>
    <property type="project" value="UniProtKB-UniRule"/>
</dbReference>
<evidence type="ECO:0000256" key="4">
    <source>
        <dbReference type="ARBA" id="ARBA00022679"/>
    </source>
</evidence>
<evidence type="ECO:0000256" key="8">
    <source>
        <dbReference type="ARBA" id="ARBA00048449"/>
    </source>
</evidence>
<keyword evidence="11" id="KW-1185">Reference proteome</keyword>
<dbReference type="GO" id="GO:0005737">
    <property type="term" value="C:cytoplasm"/>
    <property type="evidence" value="ECO:0007669"/>
    <property type="project" value="UniProtKB-SubCell"/>
</dbReference>
<dbReference type="InterPro" id="IPR015424">
    <property type="entry name" value="PyrdxlP-dep_Trfase"/>
</dbReference>
<comment type="catalytic activity">
    <reaction evidence="8 9">
        <text>(8S)-8-amino-7-oxononanoate + S-adenosyl-L-methionine = S-adenosyl-4-methylsulfanyl-2-oxobutanoate + (7R,8S)-7,8-diammoniononanoate</text>
        <dbReference type="Rhea" id="RHEA:16861"/>
        <dbReference type="ChEBI" id="CHEBI:16490"/>
        <dbReference type="ChEBI" id="CHEBI:59789"/>
        <dbReference type="ChEBI" id="CHEBI:149468"/>
        <dbReference type="ChEBI" id="CHEBI:149469"/>
        <dbReference type="EC" id="2.6.1.62"/>
    </reaction>
</comment>
<dbReference type="Gene3D" id="3.40.640.10">
    <property type="entry name" value="Type I PLP-dependent aspartate aminotransferase-like (Major domain)"/>
    <property type="match status" value="1"/>
</dbReference>
<dbReference type="InterPro" id="IPR005814">
    <property type="entry name" value="Aminotrans_3"/>
</dbReference>
<evidence type="ECO:0000256" key="7">
    <source>
        <dbReference type="ARBA" id="ARBA00022898"/>
    </source>
</evidence>
<evidence type="ECO:0000256" key="3">
    <source>
        <dbReference type="ARBA" id="ARBA00022576"/>
    </source>
</evidence>
<keyword evidence="4 9" id="KW-0808">Transferase</keyword>
<feature type="binding site" evidence="9">
    <location>
        <position position="250"/>
    </location>
    <ligand>
        <name>pyridoxal 5'-phosphate</name>
        <dbReference type="ChEBI" id="CHEBI:597326"/>
    </ligand>
</feature>
<feature type="binding site" evidence="9">
    <location>
        <position position="404"/>
    </location>
    <ligand>
        <name>substrate</name>
    </ligand>
</feature>
<feature type="binding site" evidence="9">
    <location>
        <position position="155"/>
    </location>
    <ligand>
        <name>substrate</name>
    </ligand>
</feature>
<comment type="caution">
    <text evidence="10">The sequence shown here is derived from an EMBL/GenBank/DDBJ whole genome shotgun (WGS) entry which is preliminary data.</text>
</comment>
<dbReference type="PANTHER" id="PTHR42684">
    <property type="entry name" value="ADENOSYLMETHIONINE-8-AMINO-7-OXONONANOATE AMINOTRANSFERASE"/>
    <property type="match status" value="1"/>
</dbReference>
<dbReference type="Proteomes" id="UP000571950">
    <property type="component" value="Unassembled WGS sequence"/>
</dbReference>
<evidence type="ECO:0000256" key="1">
    <source>
        <dbReference type="ARBA" id="ARBA00001933"/>
    </source>
</evidence>
<evidence type="ECO:0000256" key="2">
    <source>
        <dbReference type="ARBA" id="ARBA00005063"/>
    </source>
</evidence>
<feature type="modified residue" description="N6-(pyridoxal phosphate)lysine" evidence="9">
    <location>
        <position position="279"/>
    </location>
</feature>
<organism evidence="10 11">
    <name type="scientific">Sphingobium jiangsuense</name>
    <dbReference type="NCBI Taxonomy" id="870476"/>
    <lineage>
        <taxon>Bacteria</taxon>
        <taxon>Pseudomonadati</taxon>
        <taxon>Pseudomonadota</taxon>
        <taxon>Alphaproteobacteria</taxon>
        <taxon>Sphingomonadales</taxon>
        <taxon>Sphingomonadaceae</taxon>
        <taxon>Sphingobium</taxon>
    </lineage>
</organism>
<name>A0A7W6BL79_9SPHN</name>
<sequence length="439" mass="46643">MSPPSSGAPSPIWHPFTQHGLGEECPLVESAQGSLLHCRDGRALIDGISSWWVVTHGHCHPPIVTAIRDQAERLDQLIFAGFTHEPAERVARGLLRLTDAHLPSPDPLAHMFFSDSGSTCVEVALKMALGYWHHRARRSGESEARHRIVVMEHSYHGDTIGTMSVGARGVFNHAYAPLLFDVTSIPYPSAGREQATLDALEAACRAPEKPAALLVEPLVLGSGGMLFYGPATLRAMAQICAAHEVLFIADEVMTGWGRTGTLFACQQAGVVPDILCTAKGLTGGSVPLAATLCRAKIFDAHLSRDRADMFFHSSSFTANPIACAAAAANIAIWESEDMAARLAAIGAGLEAHVAALAAHPAFENVRRLGTIAALDLKVGGGAGYLSEAAPGLRAFFLERGLLLRPLGNTIYVLAPYCTDAAQFDRIFAAIGEAGERFGA</sequence>
<keyword evidence="7 9" id="KW-0663">Pyridoxal phosphate</keyword>
<evidence type="ECO:0000256" key="5">
    <source>
        <dbReference type="ARBA" id="ARBA00022691"/>
    </source>
</evidence>
<dbReference type="RefSeq" id="WP_188070259.1">
    <property type="nucleotide sequence ID" value="NZ_BSPS01000026.1"/>
</dbReference>
<dbReference type="NCBIfam" id="NF004624">
    <property type="entry name" value="PRK05964.1"/>
    <property type="match status" value="1"/>
</dbReference>
<feature type="binding site" evidence="9">
    <location>
        <begin position="314"/>
        <end position="315"/>
    </location>
    <ligand>
        <name>pyridoxal 5'-phosphate</name>
        <dbReference type="ChEBI" id="CHEBI:597326"/>
    </ligand>
</feature>
<comment type="subunit">
    <text evidence="9">Homodimer.</text>
</comment>
<keyword evidence="5 9" id="KW-0949">S-adenosyl-L-methionine</keyword>
<dbReference type="FunFam" id="3.40.640.10:FF:000004">
    <property type="entry name" value="Acetylornithine aminotransferase"/>
    <property type="match status" value="1"/>
</dbReference>
<dbReference type="HAMAP" id="MF_00834">
    <property type="entry name" value="BioA"/>
    <property type="match status" value="1"/>
</dbReference>
<comment type="similarity">
    <text evidence="9">Belongs to the class-III pyridoxal-phosphate-dependent aminotransferase family. BioA subfamily.</text>
</comment>
<feature type="binding site" evidence="9">
    <location>
        <position position="279"/>
    </location>
    <ligand>
        <name>substrate</name>
    </ligand>
</feature>
<comment type="pathway">
    <text evidence="2 9">Cofactor biosynthesis; biotin biosynthesis; 7,8-diaminononanoate from 8-amino-7-oxononanoate (SAM route): step 1/1.</text>
</comment>
<reference evidence="10 11" key="1">
    <citation type="submission" date="2020-08" db="EMBL/GenBank/DDBJ databases">
        <title>Genomic Encyclopedia of Type Strains, Phase IV (KMG-IV): sequencing the most valuable type-strain genomes for metagenomic binning, comparative biology and taxonomic classification.</title>
        <authorList>
            <person name="Goeker M."/>
        </authorList>
    </citation>
    <scope>NUCLEOTIDE SEQUENCE [LARGE SCALE GENOMIC DNA]</scope>
    <source>
        <strain evidence="10 11">DSM 26189</strain>
    </source>
</reference>
<dbReference type="GO" id="GO:0009102">
    <property type="term" value="P:biotin biosynthetic process"/>
    <property type="evidence" value="ECO:0007669"/>
    <property type="project" value="UniProtKB-UniRule"/>
</dbReference>
<comment type="cofactor">
    <cofactor evidence="1 9">
        <name>pyridoxal 5'-phosphate</name>
        <dbReference type="ChEBI" id="CHEBI:597326"/>
    </cofactor>
</comment>